<feature type="repeat" description="WD" evidence="3">
    <location>
        <begin position="691"/>
        <end position="732"/>
    </location>
</feature>
<dbReference type="Pfam" id="PF24883">
    <property type="entry name" value="NPHP3_N"/>
    <property type="match status" value="1"/>
</dbReference>
<dbReference type="InterPro" id="IPR015943">
    <property type="entry name" value="WD40/YVTN_repeat-like_dom_sf"/>
</dbReference>
<dbReference type="PROSITE" id="PS50837">
    <property type="entry name" value="NACHT"/>
    <property type="match status" value="1"/>
</dbReference>
<evidence type="ECO:0000256" key="1">
    <source>
        <dbReference type="ARBA" id="ARBA00022574"/>
    </source>
</evidence>
<dbReference type="STRING" id="870435.A0A0C3P6N0"/>
<evidence type="ECO:0000256" key="2">
    <source>
        <dbReference type="ARBA" id="ARBA00022737"/>
    </source>
</evidence>
<dbReference type="CDD" id="cd00200">
    <property type="entry name" value="WD40"/>
    <property type="match status" value="1"/>
</dbReference>
<dbReference type="HOGENOM" id="CLU_000288_6_0_1"/>
<keyword evidence="2" id="KW-0677">Repeat</keyword>
<feature type="repeat" description="WD" evidence="3">
    <location>
        <begin position="734"/>
        <end position="775"/>
    </location>
</feature>
<name>A0A0C3P6N0_PISTI</name>
<dbReference type="InterPro" id="IPR019775">
    <property type="entry name" value="WD40_repeat_CS"/>
</dbReference>
<dbReference type="InParanoid" id="A0A0C3P6N0"/>
<feature type="repeat" description="WD" evidence="3">
    <location>
        <begin position="605"/>
        <end position="646"/>
    </location>
</feature>
<dbReference type="Gene3D" id="2.130.10.10">
    <property type="entry name" value="YVTN repeat-like/Quinoprotein amine dehydrogenase"/>
    <property type="match status" value="3"/>
</dbReference>
<gene>
    <name evidence="5" type="ORF">M404DRAFT_87139</name>
</gene>
<dbReference type="PROSITE" id="PS50082">
    <property type="entry name" value="WD_REPEATS_2"/>
    <property type="match status" value="6"/>
</dbReference>
<feature type="non-terminal residue" evidence="5">
    <location>
        <position position="810"/>
    </location>
</feature>
<dbReference type="InterPro" id="IPR007111">
    <property type="entry name" value="NACHT_NTPase"/>
</dbReference>
<dbReference type="Proteomes" id="UP000054217">
    <property type="component" value="Unassembled WGS sequence"/>
</dbReference>
<dbReference type="InterPro" id="IPR056884">
    <property type="entry name" value="NPHP3-like_N"/>
</dbReference>
<dbReference type="InterPro" id="IPR027417">
    <property type="entry name" value="P-loop_NTPase"/>
</dbReference>
<dbReference type="GO" id="GO:1990234">
    <property type="term" value="C:transferase complex"/>
    <property type="evidence" value="ECO:0007669"/>
    <property type="project" value="UniProtKB-ARBA"/>
</dbReference>
<protein>
    <recommendedName>
        <fullName evidence="4">NACHT domain-containing protein</fullName>
    </recommendedName>
</protein>
<dbReference type="PANTHER" id="PTHR22847">
    <property type="entry name" value="WD40 REPEAT PROTEIN"/>
    <property type="match status" value="1"/>
</dbReference>
<reference evidence="5 6" key="1">
    <citation type="submission" date="2014-04" db="EMBL/GenBank/DDBJ databases">
        <authorList>
            <consortium name="DOE Joint Genome Institute"/>
            <person name="Kuo A."/>
            <person name="Kohler A."/>
            <person name="Costa M.D."/>
            <person name="Nagy L.G."/>
            <person name="Floudas D."/>
            <person name="Copeland A."/>
            <person name="Barry K.W."/>
            <person name="Cichocki N."/>
            <person name="Veneault-Fourrey C."/>
            <person name="LaButti K."/>
            <person name="Lindquist E.A."/>
            <person name="Lipzen A."/>
            <person name="Lundell T."/>
            <person name="Morin E."/>
            <person name="Murat C."/>
            <person name="Sun H."/>
            <person name="Tunlid A."/>
            <person name="Henrissat B."/>
            <person name="Grigoriev I.V."/>
            <person name="Hibbett D.S."/>
            <person name="Martin F."/>
            <person name="Nordberg H.P."/>
            <person name="Cantor M.N."/>
            <person name="Hua S.X."/>
        </authorList>
    </citation>
    <scope>NUCLEOTIDE SEQUENCE [LARGE SCALE GENOMIC DNA]</scope>
    <source>
        <strain evidence="5 6">Marx 270</strain>
    </source>
</reference>
<dbReference type="PRINTS" id="PR00320">
    <property type="entry name" value="GPROTEINBRPT"/>
</dbReference>
<dbReference type="OrthoDB" id="2685829at2759"/>
<dbReference type="Gene3D" id="3.40.50.300">
    <property type="entry name" value="P-loop containing nucleotide triphosphate hydrolases"/>
    <property type="match status" value="1"/>
</dbReference>
<feature type="repeat" description="WD" evidence="3">
    <location>
        <begin position="777"/>
        <end position="810"/>
    </location>
</feature>
<dbReference type="Pfam" id="PF00400">
    <property type="entry name" value="WD40"/>
    <property type="match status" value="6"/>
</dbReference>
<dbReference type="SUPFAM" id="SSF52540">
    <property type="entry name" value="P-loop containing nucleoside triphosphate hydrolases"/>
    <property type="match status" value="1"/>
</dbReference>
<dbReference type="AlphaFoldDB" id="A0A0C3P6N0"/>
<dbReference type="InterPro" id="IPR036322">
    <property type="entry name" value="WD40_repeat_dom_sf"/>
</dbReference>
<feature type="repeat" description="WD" evidence="3">
    <location>
        <begin position="648"/>
        <end position="689"/>
    </location>
</feature>
<dbReference type="PROSITE" id="PS00678">
    <property type="entry name" value="WD_REPEATS_1"/>
    <property type="match status" value="3"/>
</dbReference>
<evidence type="ECO:0000259" key="4">
    <source>
        <dbReference type="PROSITE" id="PS50837"/>
    </source>
</evidence>
<accession>A0A0C3P6N0</accession>
<dbReference type="PANTHER" id="PTHR22847:SF637">
    <property type="entry name" value="WD REPEAT DOMAIN 5B"/>
    <property type="match status" value="1"/>
</dbReference>
<feature type="non-terminal residue" evidence="5">
    <location>
        <position position="1"/>
    </location>
</feature>
<keyword evidence="1 3" id="KW-0853">WD repeat</keyword>
<dbReference type="InterPro" id="IPR001680">
    <property type="entry name" value="WD40_rpt"/>
</dbReference>
<evidence type="ECO:0000256" key="3">
    <source>
        <dbReference type="PROSITE-ProRule" id="PRU00221"/>
    </source>
</evidence>
<sequence>KRCLDGTRTEVLTDIINWIYDTDENVPRILWLHGQAGRGKSVIAHTIALWFKDIGGVGSCFCFARDWQAEHLEERVFRTVSCELAERDPAFRRALADAVAKDDALKTTSDIALQWKRLISEPLHKISDHIVGNVVIVVDALDESGPEPSRRHLLSVLASAETADLPRNVRILVTSRILPDIEHVLNSARHVRATSLDVVSAGSSERDIRLYIMKRMGHLRGIGSAEVYRISQKAEGLFEWARLACEFLNSSAAKNGSVKERFDNVMHLRSGGGLLDAMYRAILEDSISKDETTLTRFRSVMQQIMLTLEPLHMDALNKMRSHFPGKDHYDIIAVLECMAPLLSGITDRSSPIRPLHASFYDFLMDRSRSGVYFIGAPDAKDLAFSTLQILHENLQFNVCGLESSYLANADVPDLRKRIKKNIPHHVSYSSQFWAQHLQKTAFDMTLAVLVKTIVGSERILFWMEIISLLGMVGKGLDALSTVSIWLQVNAFKDTLALVEDGIKLIQNFGSVILHSTPHLYVSALPFTPPNVLLSTMLLPKFTGLAAVAVGGLKGWPVEQLSLHGHRSAVSSVAISPDGKRIVSGSLDKTVRVWDVERGVQIGSTLEGHTNAVNSVTFSPDGKMIVSGSWDSTVRVWDAEGGVQIGSPLEGHTFGVNSVAFSPDGKMIVSGSLDKTVRVWDVEGGVQIGSPLEGHTSGVNSVAFSPDGKRIVSGSWDKTVRVWDAEGGVQIGSPLEGHACSVSSVAFSPDGKRIISGSWDKTVRVWDVEGGVQIGSPLEGHTDEVNSVAFSPDRWRIVSGSWDKTVRVWKA</sequence>
<dbReference type="PROSITE" id="PS50294">
    <property type="entry name" value="WD_REPEATS_REGION"/>
    <property type="match status" value="6"/>
</dbReference>
<feature type="repeat" description="WD" evidence="3">
    <location>
        <begin position="562"/>
        <end position="603"/>
    </location>
</feature>
<dbReference type="SUPFAM" id="SSF50978">
    <property type="entry name" value="WD40 repeat-like"/>
    <property type="match status" value="1"/>
</dbReference>
<dbReference type="SMART" id="SM00320">
    <property type="entry name" value="WD40"/>
    <property type="match status" value="6"/>
</dbReference>
<evidence type="ECO:0000313" key="6">
    <source>
        <dbReference type="Proteomes" id="UP000054217"/>
    </source>
</evidence>
<keyword evidence="6" id="KW-1185">Reference proteome</keyword>
<dbReference type="EMBL" id="KN831977">
    <property type="protein sequence ID" value="KIO03231.1"/>
    <property type="molecule type" value="Genomic_DNA"/>
</dbReference>
<proteinExistence type="predicted"/>
<feature type="domain" description="NACHT" evidence="4">
    <location>
        <begin position="28"/>
        <end position="176"/>
    </location>
</feature>
<reference evidence="6" key="2">
    <citation type="submission" date="2015-01" db="EMBL/GenBank/DDBJ databases">
        <title>Evolutionary Origins and Diversification of the Mycorrhizal Mutualists.</title>
        <authorList>
            <consortium name="DOE Joint Genome Institute"/>
            <consortium name="Mycorrhizal Genomics Consortium"/>
            <person name="Kohler A."/>
            <person name="Kuo A."/>
            <person name="Nagy L.G."/>
            <person name="Floudas D."/>
            <person name="Copeland A."/>
            <person name="Barry K.W."/>
            <person name="Cichocki N."/>
            <person name="Veneault-Fourrey C."/>
            <person name="LaButti K."/>
            <person name="Lindquist E.A."/>
            <person name="Lipzen A."/>
            <person name="Lundell T."/>
            <person name="Morin E."/>
            <person name="Murat C."/>
            <person name="Riley R."/>
            <person name="Ohm R."/>
            <person name="Sun H."/>
            <person name="Tunlid A."/>
            <person name="Henrissat B."/>
            <person name="Grigoriev I.V."/>
            <person name="Hibbett D.S."/>
            <person name="Martin F."/>
        </authorList>
    </citation>
    <scope>NUCLEOTIDE SEQUENCE [LARGE SCALE GENOMIC DNA]</scope>
    <source>
        <strain evidence="6">Marx 270</strain>
    </source>
</reference>
<evidence type="ECO:0000313" key="5">
    <source>
        <dbReference type="EMBL" id="KIO03231.1"/>
    </source>
</evidence>
<organism evidence="5 6">
    <name type="scientific">Pisolithus tinctorius Marx 270</name>
    <dbReference type="NCBI Taxonomy" id="870435"/>
    <lineage>
        <taxon>Eukaryota</taxon>
        <taxon>Fungi</taxon>
        <taxon>Dikarya</taxon>
        <taxon>Basidiomycota</taxon>
        <taxon>Agaricomycotina</taxon>
        <taxon>Agaricomycetes</taxon>
        <taxon>Agaricomycetidae</taxon>
        <taxon>Boletales</taxon>
        <taxon>Sclerodermatineae</taxon>
        <taxon>Pisolithaceae</taxon>
        <taxon>Pisolithus</taxon>
    </lineage>
</organism>
<dbReference type="InterPro" id="IPR020472">
    <property type="entry name" value="WD40_PAC1"/>
</dbReference>